<dbReference type="Proteomes" id="UP000467840">
    <property type="component" value="Chromosome 11"/>
</dbReference>
<feature type="region of interest" description="Disordered" evidence="1">
    <location>
        <begin position="58"/>
        <end position="83"/>
    </location>
</feature>
<dbReference type="AlphaFoldDB" id="A0A6A6NEA7"/>
<keyword evidence="3" id="KW-1185">Reference proteome</keyword>
<accession>A0A6A6NEA7</accession>
<dbReference type="EMBL" id="JAAGAX010000002">
    <property type="protein sequence ID" value="KAF2323268.1"/>
    <property type="molecule type" value="Genomic_DNA"/>
</dbReference>
<evidence type="ECO:0000256" key="1">
    <source>
        <dbReference type="SAM" id="MobiDB-lite"/>
    </source>
</evidence>
<protein>
    <submittedName>
        <fullName evidence="2">Uncharacterized protein</fullName>
    </submittedName>
</protein>
<organism evidence="2 3">
    <name type="scientific">Hevea brasiliensis</name>
    <name type="common">Para rubber tree</name>
    <name type="synonym">Siphonia brasiliensis</name>
    <dbReference type="NCBI Taxonomy" id="3981"/>
    <lineage>
        <taxon>Eukaryota</taxon>
        <taxon>Viridiplantae</taxon>
        <taxon>Streptophyta</taxon>
        <taxon>Embryophyta</taxon>
        <taxon>Tracheophyta</taxon>
        <taxon>Spermatophyta</taxon>
        <taxon>Magnoliopsida</taxon>
        <taxon>eudicotyledons</taxon>
        <taxon>Gunneridae</taxon>
        <taxon>Pentapetalae</taxon>
        <taxon>rosids</taxon>
        <taxon>fabids</taxon>
        <taxon>Malpighiales</taxon>
        <taxon>Euphorbiaceae</taxon>
        <taxon>Crotonoideae</taxon>
        <taxon>Micrandreae</taxon>
        <taxon>Hevea</taxon>
    </lineage>
</organism>
<comment type="caution">
    <text evidence="2">The sequence shown here is derived from an EMBL/GenBank/DDBJ whole genome shotgun (WGS) entry which is preliminary data.</text>
</comment>
<proteinExistence type="predicted"/>
<reference evidence="2 3" key="1">
    <citation type="journal article" date="2020" name="Mol. Plant">
        <title>The Chromosome-Based Rubber Tree Genome Provides New Insights into Spurge Genome Evolution and Rubber Biosynthesis.</title>
        <authorList>
            <person name="Liu J."/>
            <person name="Shi C."/>
            <person name="Shi C.C."/>
            <person name="Li W."/>
            <person name="Zhang Q.J."/>
            <person name="Zhang Y."/>
            <person name="Li K."/>
            <person name="Lu H.F."/>
            <person name="Shi C."/>
            <person name="Zhu S.T."/>
            <person name="Xiao Z.Y."/>
            <person name="Nan H."/>
            <person name="Yue Y."/>
            <person name="Zhu X.G."/>
            <person name="Wu Y."/>
            <person name="Hong X.N."/>
            <person name="Fan G.Y."/>
            <person name="Tong Y."/>
            <person name="Zhang D."/>
            <person name="Mao C.L."/>
            <person name="Liu Y.L."/>
            <person name="Hao S.J."/>
            <person name="Liu W.Q."/>
            <person name="Lv M.Q."/>
            <person name="Zhang H.B."/>
            <person name="Liu Y."/>
            <person name="Hu-Tang G.R."/>
            <person name="Wang J.P."/>
            <person name="Wang J.H."/>
            <person name="Sun Y.H."/>
            <person name="Ni S.B."/>
            <person name="Chen W.B."/>
            <person name="Zhang X.C."/>
            <person name="Jiao Y.N."/>
            <person name="Eichler E.E."/>
            <person name="Li G.H."/>
            <person name="Liu X."/>
            <person name="Gao L.Z."/>
        </authorList>
    </citation>
    <scope>NUCLEOTIDE SEQUENCE [LARGE SCALE GENOMIC DNA]</scope>
    <source>
        <strain evidence="3">cv. GT1</strain>
        <tissue evidence="2">Leaf</tissue>
    </source>
</reference>
<evidence type="ECO:0000313" key="2">
    <source>
        <dbReference type="EMBL" id="KAF2323268.1"/>
    </source>
</evidence>
<sequence>MGPFSDNFGDLDIGDPISLRKLSEESGSFGLFKPSFLKTDLADSGDNPHELMRNEIVKESPFDFKEEKQTSYGTDKETHQVSK</sequence>
<name>A0A6A6NEA7_HEVBR</name>
<evidence type="ECO:0000313" key="3">
    <source>
        <dbReference type="Proteomes" id="UP000467840"/>
    </source>
</evidence>
<gene>
    <name evidence="2" type="ORF">GH714_034387</name>
</gene>